<keyword evidence="3 11" id="KW-0507">mRNA processing</keyword>
<comment type="function">
    <text evidence="10 11">Plays a role in pre-mRNA splicing as a core component of the spliceosomal U1, U2, U4 and U5 small nuclear ribonucleoproteins (snRNPs), the building blocks of the spliceosome.</text>
</comment>
<dbReference type="Pfam" id="PF01423">
    <property type="entry name" value="LSM"/>
    <property type="match status" value="1"/>
</dbReference>
<dbReference type="FunFam" id="2.30.30.100:FF:000011">
    <property type="entry name" value="small nuclear ribonucleoprotein F"/>
    <property type="match status" value="1"/>
</dbReference>
<keyword evidence="6 11" id="KW-0508">mRNA splicing</keyword>
<sequence>MAQTLPLNPKPFLNSLTGKPVSVKLKWGMEYKGFLVSVDAYMNLQLANTEEYIDGACTGNLGEVLVRCNNVLYIRGLEEEEEDGEMKD</sequence>
<dbReference type="GO" id="GO:0071013">
    <property type="term" value="C:catalytic step 2 spliceosome"/>
    <property type="evidence" value="ECO:0007669"/>
    <property type="project" value="TreeGrafter"/>
</dbReference>
<reference evidence="13 14" key="1">
    <citation type="journal article" date="2015" name="Parasit. Vectors">
        <title>Draft genome of the scabies mite.</title>
        <authorList>
            <person name="Rider S.D.Jr."/>
            <person name="Morgan M.S."/>
            <person name="Arlian L.G."/>
        </authorList>
    </citation>
    <scope>NUCLEOTIDE SEQUENCE [LARGE SCALE GENOMIC DNA]</scope>
    <source>
        <strain evidence="13">Arlian Lab</strain>
    </source>
</reference>
<dbReference type="EMBL" id="JXLN01009765">
    <property type="protein sequence ID" value="KPM04657.1"/>
    <property type="molecule type" value="Genomic_DNA"/>
</dbReference>
<keyword evidence="8 11" id="KW-0687">Ribonucleoprotein</keyword>
<proteinExistence type="inferred from homology"/>
<evidence type="ECO:0000256" key="6">
    <source>
        <dbReference type="ARBA" id="ARBA00023187"/>
    </source>
</evidence>
<accession>A0A132A131</accession>
<evidence type="ECO:0000256" key="7">
    <source>
        <dbReference type="ARBA" id="ARBA00023242"/>
    </source>
</evidence>
<dbReference type="SUPFAM" id="SSF50182">
    <property type="entry name" value="Sm-like ribonucleoproteins"/>
    <property type="match status" value="1"/>
</dbReference>
<organism evidence="13 14">
    <name type="scientific">Sarcoptes scabiei</name>
    <name type="common">Itch mite</name>
    <name type="synonym">Acarus scabiei</name>
    <dbReference type="NCBI Taxonomy" id="52283"/>
    <lineage>
        <taxon>Eukaryota</taxon>
        <taxon>Metazoa</taxon>
        <taxon>Ecdysozoa</taxon>
        <taxon>Arthropoda</taxon>
        <taxon>Chelicerata</taxon>
        <taxon>Arachnida</taxon>
        <taxon>Acari</taxon>
        <taxon>Acariformes</taxon>
        <taxon>Sarcoptiformes</taxon>
        <taxon>Astigmata</taxon>
        <taxon>Psoroptidia</taxon>
        <taxon>Sarcoptoidea</taxon>
        <taxon>Sarcoptidae</taxon>
        <taxon>Sarcoptinae</taxon>
        <taxon>Sarcoptes</taxon>
    </lineage>
</organism>
<keyword evidence="5 11" id="KW-0694">RNA-binding</keyword>
<dbReference type="GO" id="GO:0005685">
    <property type="term" value="C:U1 snRNP"/>
    <property type="evidence" value="ECO:0007669"/>
    <property type="project" value="TreeGrafter"/>
</dbReference>
<evidence type="ECO:0000256" key="3">
    <source>
        <dbReference type="ARBA" id="ARBA00022664"/>
    </source>
</evidence>
<dbReference type="Proteomes" id="UP000616769">
    <property type="component" value="Unassembled WGS sequence"/>
</dbReference>
<evidence type="ECO:0000313" key="14">
    <source>
        <dbReference type="Proteomes" id="UP000616769"/>
    </source>
</evidence>
<dbReference type="AlphaFoldDB" id="A0A132A131"/>
<dbReference type="InterPro" id="IPR034100">
    <property type="entry name" value="Sm_F"/>
</dbReference>
<evidence type="ECO:0000256" key="2">
    <source>
        <dbReference type="ARBA" id="ARBA00007927"/>
    </source>
</evidence>
<dbReference type="CDD" id="cd01722">
    <property type="entry name" value="Sm_F"/>
    <property type="match status" value="1"/>
</dbReference>
<comment type="caution">
    <text evidence="13">The sequence shown here is derived from an EMBL/GenBank/DDBJ whole genome shotgun (WGS) entry which is preliminary data.</text>
</comment>
<dbReference type="InterPro" id="IPR010920">
    <property type="entry name" value="LSM_dom_sf"/>
</dbReference>
<dbReference type="GO" id="GO:0003723">
    <property type="term" value="F:RNA binding"/>
    <property type="evidence" value="ECO:0007669"/>
    <property type="project" value="UniProtKB-UniRule"/>
</dbReference>
<feature type="domain" description="Sm" evidence="12">
    <location>
        <begin position="8"/>
        <end position="80"/>
    </location>
</feature>
<gene>
    <name evidence="13" type="ORF">QR98_0031080</name>
</gene>
<dbReference type="Gene3D" id="2.30.30.100">
    <property type="match status" value="1"/>
</dbReference>
<dbReference type="VEuPathDB" id="VectorBase:SSCA002510"/>
<dbReference type="SMART" id="SM00651">
    <property type="entry name" value="Sm"/>
    <property type="match status" value="1"/>
</dbReference>
<dbReference type="InterPro" id="IPR016487">
    <property type="entry name" value="Lsm6/sSmF"/>
</dbReference>
<comment type="similarity">
    <text evidence="2 11">Belongs to the snRNP Sm proteins family. SmF/LSm6 subfamily.</text>
</comment>
<dbReference type="PANTHER" id="PTHR11021">
    <property type="entry name" value="SMALL NUCLEAR RIBONUCLEOPROTEIN F SNRNP-F"/>
    <property type="match status" value="1"/>
</dbReference>
<evidence type="ECO:0000313" key="13">
    <source>
        <dbReference type="EMBL" id="KPM04657.1"/>
    </source>
</evidence>
<dbReference type="InterPro" id="IPR047575">
    <property type="entry name" value="Sm"/>
</dbReference>
<evidence type="ECO:0000256" key="10">
    <source>
        <dbReference type="ARBA" id="ARBA00058057"/>
    </source>
</evidence>
<dbReference type="InterPro" id="IPR001163">
    <property type="entry name" value="Sm_dom_euk/arc"/>
</dbReference>
<evidence type="ECO:0000256" key="9">
    <source>
        <dbReference type="ARBA" id="ARBA00030144"/>
    </source>
</evidence>
<keyword evidence="7 11" id="KW-0539">Nucleus</keyword>
<evidence type="ECO:0000256" key="5">
    <source>
        <dbReference type="ARBA" id="ARBA00022884"/>
    </source>
</evidence>
<dbReference type="PROSITE" id="PS52002">
    <property type="entry name" value="SM"/>
    <property type="match status" value="1"/>
</dbReference>
<name>A0A132A131_SARSC</name>
<dbReference type="PANTHER" id="PTHR11021:SF0">
    <property type="entry name" value="SMALL NUCLEAR RIBONUCLEOPROTEIN F"/>
    <property type="match status" value="1"/>
</dbReference>
<keyword evidence="4 11" id="KW-0747">Spliceosome</keyword>
<evidence type="ECO:0000259" key="12">
    <source>
        <dbReference type="PROSITE" id="PS52002"/>
    </source>
</evidence>
<dbReference type="GO" id="GO:0034715">
    <property type="term" value="C:pICln-Sm protein complex"/>
    <property type="evidence" value="ECO:0007669"/>
    <property type="project" value="TreeGrafter"/>
</dbReference>
<dbReference type="OrthoDB" id="409625at2759"/>
<dbReference type="PIRSF" id="PIRSF006609">
    <property type="entry name" value="snRNP_SmF"/>
    <property type="match status" value="1"/>
</dbReference>
<evidence type="ECO:0000256" key="11">
    <source>
        <dbReference type="PIRNR" id="PIRNR006609"/>
    </source>
</evidence>
<evidence type="ECO:0000256" key="8">
    <source>
        <dbReference type="ARBA" id="ARBA00023274"/>
    </source>
</evidence>
<dbReference type="GO" id="GO:0000398">
    <property type="term" value="P:mRNA splicing, via spliceosome"/>
    <property type="evidence" value="ECO:0007669"/>
    <property type="project" value="InterPro"/>
</dbReference>
<comment type="subcellular location">
    <subcellularLocation>
        <location evidence="1 11">Nucleus</location>
    </subcellularLocation>
</comment>
<protein>
    <recommendedName>
        <fullName evidence="9">Sm protein F</fullName>
    </recommendedName>
</protein>
<evidence type="ECO:0000256" key="1">
    <source>
        <dbReference type="ARBA" id="ARBA00004123"/>
    </source>
</evidence>
<evidence type="ECO:0000256" key="4">
    <source>
        <dbReference type="ARBA" id="ARBA00022728"/>
    </source>
</evidence>